<keyword evidence="3" id="KW-1185">Reference proteome</keyword>
<sequence length="244" mass="26469">MARIPPPVAAACPRDARRISGRARNPIGLAKRAARRPASATRTNWAQNTARIHLTAVWVYITRSLALSLACVRRPAGRRFIIGRRVLGPAPGPASRRPRVTDMRLAGRVPHKQLFGPSTTKMIARSWAAVARVDATKQQTVACARECVQVQKRLCRVPPMEGLRRAHKSANQIGHPPGASASASATRRGQTHANWPFVRARPSVAPPMTPRGTPASHRRLLTQAAADTTISASGKQKGRSRPET</sequence>
<evidence type="ECO:0000256" key="1">
    <source>
        <dbReference type="SAM" id="MobiDB-lite"/>
    </source>
</evidence>
<comment type="caution">
    <text evidence="2">The sequence shown here is derived from an EMBL/GenBank/DDBJ whole genome shotgun (WGS) entry which is preliminary data.</text>
</comment>
<dbReference type="Gramene" id="OE9A027177T1">
    <property type="protein sequence ID" value="OE9A027177C1"/>
    <property type="gene ID" value="OE9A027177"/>
</dbReference>
<dbReference type="Proteomes" id="UP000594638">
    <property type="component" value="Unassembled WGS sequence"/>
</dbReference>
<feature type="compositionally biased region" description="Polar residues" evidence="1">
    <location>
        <begin position="225"/>
        <end position="234"/>
    </location>
</feature>
<protein>
    <submittedName>
        <fullName evidence="2">Uncharacterized protein</fullName>
    </submittedName>
</protein>
<dbReference type="AlphaFoldDB" id="A0A8S0VM24"/>
<dbReference type="EMBL" id="CACTIH010009908">
    <property type="protein sequence ID" value="CAA3033163.1"/>
    <property type="molecule type" value="Genomic_DNA"/>
</dbReference>
<proteinExistence type="predicted"/>
<name>A0A8S0VM24_OLEEU</name>
<reference evidence="2 3" key="1">
    <citation type="submission" date="2019-12" db="EMBL/GenBank/DDBJ databases">
        <authorList>
            <person name="Alioto T."/>
            <person name="Alioto T."/>
            <person name="Gomez Garrido J."/>
        </authorList>
    </citation>
    <scope>NUCLEOTIDE SEQUENCE [LARGE SCALE GENOMIC DNA]</scope>
</reference>
<evidence type="ECO:0000313" key="2">
    <source>
        <dbReference type="EMBL" id="CAA3033163.1"/>
    </source>
</evidence>
<feature type="region of interest" description="Disordered" evidence="1">
    <location>
        <begin position="168"/>
        <end position="244"/>
    </location>
</feature>
<organism evidence="2 3">
    <name type="scientific">Olea europaea subsp. europaea</name>
    <dbReference type="NCBI Taxonomy" id="158383"/>
    <lineage>
        <taxon>Eukaryota</taxon>
        <taxon>Viridiplantae</taxon>
        <taxon>Streptophyta</taxon>
        <taxon>Embryophyta</taxon>
        <taxon>Tracheophyta</taxon>
        <taxon>Spermatophyta</taxon>
        <taxon>Magnoliopsida</taxon>
        <taxon>eudicotyledons</taxon>
        <taxon>Gunneridae</taxon>
        <taxon>Pentapetalae</taxon>
        <taxon>asterids</taxon>
        <taxon>lamiids</taxon>
        <taxon>Lamiales</taxon>
        <taxon>Oleaceae</taxon>
        <taxon>Oleeae</taxon>
        <taxon>Olea</taxon>
    </lineage>
</organism>
<gene>
    <name evidence="2" type="ORF">OLEA9_A027177</name>
</gene>
<accession>A0A8S0VM24</accession>
<evidence type="ECO:0000313" key="3">
    <source>
        <dbReference type="Proteomes" id="UP000594638"/>
    </source>
</evidence>